<keyword evidence="1" id="KW-1133">Transmembrane helix</keyword>
<feature type="transmembrane region" description="Helical" evidence="1">
    <location>
        <begin position="95"/>
        <end position="126"/>
    </location>
</feature>
<protein>
    <submittedName>
        <fullName evidence="4">C4-dicarboxylate ABC transporter</fullName>
    </submittedName>
    <submittedName>
        <fullName evidence="3">SLC13 family permease</fullName>
    </submittedName>
</protein>
<reference evidence="3" key="2">
    <citation type="submission" date="2021-02" db="EMBL/GenBank/DDBJ databases">
        <title>Infant gut strain persistence is associated with maternal origin, phylogeny, and functional potential including surface adhesion and iron acquisition.</title>
        <authorList>
            <person name="Lou Y.C."/>
        </authorList>
    </citation>
    <scope>NUCLEOTIDE SEQUENCE</scope>
    <source>
        <strain evidence="3">L2_039_000G1_dasL2_039_000G1_maxbin2.maxbin.077</strain>
    </source>
</reference>
<comment type="caution">
    <text evidence="3">The sequence shown here is derived from an EMBL/GenBank/DDBJ whole genome shotgun (WGS) entry which is preliminary data.</text>
</comment>
<feature type="domain" description="Dicarboxylate carrier MatC N-terminal" evidence="2">
    <location>
        <begin position="5"/>
        <end position="148"/>
    </location>
</feature>
<name>A0A329TIN4_9FIRM</name>
<feature type="transmembrane region" description="Helical" evidence="1">
    <location>
        <begin position="256"/>
        <end position="279"/>
    </location>
</feature>
<feature type="transmembrane region" description="Helical" evidence="1">
    <location>
        <begin position="22"/>
        <end position="42"/>
    </location>
</feature>
<feature type="transmembrane region" description="Helical" evidence="1">
    <location>
        <begin position="330"/>
        <end position="357"/>
    </location>
</feature>
<dbReference type="RefSeq" id="WP_158396296.1">
    <property type="nucleotide sequence ID" value="NZ_CP026548.1"/>
</dbReference>
<sequence length="437" mass="46353">MQSAVIIAAIALAVFLGYKTKINTGFFCIVFAYFIGCFWLDLKPKALIAFWPTNTMFVIISVSLFYNVAAANGTLEKISRSLLYACRKFPGMLPYALFAVAVILSVMGAAYFTVLAFLAPITLLICEESKMDKLTGAVAINCGALAGGDFPTAALGVIFRGLMDSSYEAAPELEAIDSFVTCLKMFGLAVLFSLILITIFRFALPANRNIGKDVKFEKPEVYTTAQKQTLYLMVAMMAVVLVFPLLKLLIPGNAVIKLVAGKIDVGLVAFVFAVIALLMKLAPQKEIIARVPWNTILMIAGAGMLIAVAVEAGTIDLLSNWIGSNVPTFLVPIAFSLVGAVMSFFSSTTGVVCPALFPLIPGLSATTGLGAANLFTCTVLGAQSSAISPFSSGGSLILGSCGNEEERSSLFNRLLFVATPISIGVAAIFNLIVSMVL</sequence>
<evidence type="ECO:0000313" key="4">
    <source>
        <dbReference type="EMBL" id="RAW49637.1"/>
    </source>
</evidence>
<keyword evidence="1" id="KW-0472">Membrane</keyword>
<feature type="transmembrane region" description="Helical" evidence="1">
    <location>
        <begin position="291"/>
        <end position="310"/>
    </location>
</feature>
<gene>
    <name evidence="4" type="ORF">C4N27_07650</name>
    <name evidence="3" type="ORF">KH315_02110</name>
</gene>
<feature type="transmembrane region" description="Helical" evidence="1">
    <location>
        <begin position="138"/>
        <end position="163"/>
    </location>
</feature>
<organism evidence="3 6">
    <name type="scientific">Faecalibacterium prausnitzii</name>
    <dbReference type="NCBI Taxonomy" id="853"/>
    <lineage>
        <taxon>Bacteria</taxon>
        <taxon>Bacillati</taxon>
        <taxon>Bacillota</taxon>
        <taxon>Clostridia</taxon>
        <taxon>Eubacteriales</taxon>
        <taxon>Oscillospiraceae</taxon>
        <taxon>Faecalibacterium</taxon>
    </lineage>
</organism>
<feature type="transmembrane region" description="Helical" evidence="1">
    <location>
        <begin position="54"/>
        <end position="75"/>
    </location>
</feature>
<dbReference type="Pfam" id="PF07158">
    <property type="entry name" value="MatC_N"/>
    <property type="match status" value="1"/>
</dbReference>
<dbReference type="EMBL" id="PRLA01000005">
    <property type="protein sequence ID" value="RAW49637.1"/>
    <property type="molecule type" value="Genomic_DNA"/>
</dbReference>
<feature type="transmembrane region" description="Helical" evidence="1">
    <location>
        <begin position="183"/>
        <end position="204"/>
    </location>
</feature>
<keyword evidence="1" id="KW-0812">Transmembrane</keyword>
<evidence type="ECO:0000256" key="1">
    <source>
        <dbReference type="SAM" id="Phobius"/>
    </source>
</evidence>
<evidence type="ECO:0000313" key="6">
    <source>
        <dbReference type="Proteomes" id="UP000811365"/>
    </source>
</evidence>
<dbReference type="Proteomes" id="UP000250997">
    <property type="component" value="Unassembled WGS sequence"/>
</dbReference>
<accession>A0A329TIN4</accession>
<feature type="transmembrane region" description="Helical" evidence="1">
    <location>
        <begin position="230"/>
        <end position="250"/>
    </location>
</feature>
<dbReference type="InterPro" id="IPR009827">
    <property type="entry name" value="MatC_N"/>
</dbReference>
<evidence type="ECO:0000313" key="3">
    <source>
        <dbReference type="EMBL" id="MBS6620951.1"/>
    </source>
</evidence>
<dbReference type="AlphaFoldDB" id="A0A329TIN4"/>
<evidence type="ECO:0000313" key="5">
    <source>
        <dbReference type="Proteomes" id="UP000250997"/>
    </source>
</evidence>
<feature type="transmembrane region" description="Helical" evidence="1">
    <location>
        <begin position="369"/>
        <end position="390"/>
    </location>
</feature>
<dbReference type="Proteomes" id="UP000811365">
    <property type="component" value="Unassembled WGS sequence"/>
</dbReference>
<reference evidence="4 5" key="1">
    <citation type="submission" date="2018-02" db="EMBL/GenBank/DDBJ databases">
        <title>Complete genome sequencing of Faecalibacterium prausnitzii strains isolated from the human gut.</title>
        <authorList>
            <person name="Fitzgerald B.C."/>
            <person name="Shkoporov A.N."/>
            <person name="Ross P.R."/>
            <person name="Hill C."/>
        </authorList>
    </citation>
    <scope>NUCLEOTIDE SEQUENCE [LARGE SCALE GENOMIC DNA]</scope>
    <source>
        <strain evidence="4 5">APC942/18-1</strain>
    </source>
</reference>
<evidence type="ECO:0000259" key="2">
    <source>
        <dbReference type="Pfam" id="PF07158"/>
    </source>
</evidence>
<feature type="transmembrane region" description="Helical" evidence="1">
    <location>
        <begin position="410"/>
        <end position="433"/>
    </location>
</feature>
<dbReference type="EMBL" id="JAGZYH010000004">
    <property type="protein sequence ID" value="MBS6620951.1"/>
    <property type="molecule type" value="Genomic_DNA"/>
</dbReference>
<proteinExistence type="predicted"/>